<dbReference type="PANTHER" id="PTHR33392:SF6">
    <property type="entry name" value="POLYISOPRENYL-TEICHOIC ACID--PEPTIDOGLYCAN TEICHOIC ACID TRANSFERASE TAGU"/>
    <property type="match status" value="1"/>
</dbReference>
<sequence length="361" mass="39588">MTDELFGPRHGAPVEDEKPRKSRGKKIGIIVLSSLLVLMLAGAATAFFYLNSLRNAYEESVHTLDPEETFPEERPERPTRTEVDEDGNEVEVEDQQLNILLIGYDVGGGSGESENLAWVPNAGRADTMMWIHIPHERDSVQVMSIMRDTWVTIPGHGEHKINAAFSLGGTATAVHTLESLFGVRIDHVAAVNMYGFQDIVSTLGGVTVNSPVAFTSRDGYQYHGGPQYMNASEALSFVRERRAFDGGDYQRVANQQAFVRGVIGEVLTPGTLANPARVHNLVSGFSPYMTVDQGLGDADYLAEIGWDMRNVRNSDIEFFTLPNNGIGSAGGQSVIWPNYGAIAEAGEAMREGWFDEYASQR</sequence>
<protein>
    <submittedName>
        <fullName evidence="5">LCP family protein</fullName>
    </submittedName>
</protein>
<evidence type="ECO:0000256" key="3">
    <source>
        <dbReference type="SAM" id="Phobius"/>
    </source>
</evidence>
<feature type="domain" description="Cell envelope-related transcriptional attenuator" evidence="4">
    <location>
        <begin position="124"/>
        <end position="266"/>
    </location>
</feature>
<keyword evidence="6" id="KW-1185">Reference proteome</keyword>
<feature type="region of interest" description="Disordered" evidence="2">
    <location>
        <begin position="1"/>
        <end position="20"/>
    </location>
</feature>
<feature type="region of interest" description="Disordered" evidence="2">
    <location>
        <begin position="61"/>
        <end position="88"/>
    </location>
</feature>
<dbReference type="Proteomes" id="UP001260872">
    <property type="component" value="Unassembled WGS sequence"/>
</dbReference>
<keyword evidence="3" id="KW-1133">Transmembrane helix</keyword>
<dbReference type="Gene3D" id="3.40.630.190">
    <property type="entry name" value="LCP protein"/>
    <property type="match status" value="1"/>
</dbReference>
<gene>
    <name evidence="5" type="ORF">RH857_01200</name>
</gene>
<dbReference type="RefSeq" id="WP_310536149.1">
    <property type="nucleotide sequence ID" value="NZ_JAVKGT010000002.1"/>
</dbReference>
<dbReference type="NCBIfam" id="TIGR00350">
    <property type="entry name" value="lytR_cpsA_psr"/>
    <property type="match status" value="1"/>
</dbReference>
<dbReference type="Pfam" id="PF03816">
    <property type="entry name" value="LytR_cpsA_psr"/>
    <property type="match status" value="1"/>
</dbReference>
<comment type="similarity">
    <text evidence="1">Belongs to the LytR/CpsA/Psr (LCP) family.</text>
</comment>
<accession>A0ABU1FQ46</accession>
<organism evidence="5 6">
    <name type="scientific">Nesterenkonia flava</name>
    <dbReference type="NCBI Taxonomy" id="469799"/>
    <lineage>
        <taxon>Bacteria</taxon>
        <taxon>Bacillati</taxon>
        <taxon>Actinomycetota</taxon>
        <taxon>Actinomycetes</taxon>
        <taxon>Micrococcales</taxon>
        <taxon>Micrococcaceae</taxon>
        <taxon>Nesterenkonia</taxon>
    </lineage>
</organism>
<keyword evidence="3" id="KW-0812">Transmembrane</keyword>
<evidence type="ECO:0000256" key="2">
    <source>
        <dbReference type="SAM" id="MobiDB-lite"/>
    </source>
</evidence>
<dbReference type="EMBL" id="JAVKGT010000002">
    <property type="protein sequence ID" value="MDR5710760.1"/>
    <property type="molecule type" value="Genomic_DNA"/>
</dbReference>
<dbReference type="InterPro" id="IPR004474">
    <property type="entry name" value="LytR_CpsA_psr"/>
</dbReference>
<feature type="compositionally biased region" description="Basic and acidic residues" evidence="2">
    <location>
        <begin position="61"/>
        <end position="82"/>
    </location>
</feature>
<dbReference type="InterPro" id="IPR050922">
    <property type="entry name" value="LytR/CpsA/Psr_CW_biosynth"/>
</dbReference>
<keyword evidence="3" id="KW-0472">Membrane</keyword>
<dbReference type="PANTHER" id="PTHR33392">
    <property type="entry name" value="POLYISOPRENYL-TEICHOIC ACID--PEPTIDOGLYCAN TEICHOIC ACID TRANSFERASE TAGU"/>
    <property type="match status" value="1"/>
</dbReference>
<comment type="caution">
    <text evidence="5">The sequence shown here is derived from an EMBL/GenBank/DDBJ whole genome shotgun (WGS) entry which is preliminary data.</text>
</comment>
<proteinExistence type="inferred from homology"/>
<evidence type="ECO:0000259" key="4">
    <source>
        <dbReference type="Pfam" id="PF03816"/>
    </source>
</evidence>
<reference evidence="6" key="1">
    <citation type="submission" date="2023-07" db="EMBL/GenBank/DDBJ databases">
        <title>Description of three actinobacteria isolated from air of manufacturing shop in a pharmaceutical factory.</title>
        <authorList>
            <person name="Zhang D.-F."/>
        </authorList>
    </citation>
    <scope>NUCLEOTIDE SEQUENCE [LARGE SCALE GENOMIC DNA]</scope>
    <source>
        <strain evidence="6">CCTCC AB 207010</strain>
    </source>
</reference>
<name>A0ABU1FQ46_9MICC</name>
<feature type="transmembrane region" description="Helical" evidence="3">
    <location>
        <begin position="27"/>
        <end position="50"/>
    </location>
</feature>
<evidence type="ECO:0000313" key="5">
    <source>
        <dbReference type="EMBL" id="MDR5710760.1"/>
    </source>
</evidence>
<evidence type="ECO:0000256" key="1">
    <source>
        <dbReference type="ARBA" id="ARBA00006068"/>
    </source>
</evidence>
<evidence type="ECO:0000313" key="6">
    <source>
        <dbReference type="Proteomes" id="UP001260872"/>
    </source>
</evidence>